<name>R9NW74_PSEHS</name>
<reference evidence="3" key="1">
    <citation type="journal article" date="2013" name="Genome Announc.">
        <title>Draft genome sequence of the basidiomycetous yeast-like fungus Pseudozyma hubeiensis SY62, which produces an abundant amount of the biosurfactant mannosylerythritol lipids.</title>
        <authorList>
            <person name="Konishi M."/>
            <person name="Hatada Y."/>
            <person name="Horiuchi J."/>
        </authorList>
    </citation>
    <scope>NUCLEOTIDE SEQUENCE [LARGE SCALE GENOMIC DNA]</scope>
    <source>
        <strain evidence="3">SY62</strain>
    </source>
</reference>
<dbReference type="Gene3D" id="3.30.559.10">
    <property type="entry name" value="Chloramphenicol acetyltransferase-like domain"/>
    <property type="match status" value="2"/>
</dbReference>
<organism evidence="2 3">
    <name type="scientific">Pseudozyma hubeiensis (strain SY62)</name>
    <name type="common">Yeast</name>
    <dbReference type="NCBI Taxonomy" id="1305764"/>
    <lineage>
        <taxon>Eukaryota</taxon>
        <taxon>Fungi</taxon>
        <taxon>Dikarya</taxon>
        <taxon>Basidiomycota</taxon>
        <taxon>Ustilaginomycotina</taxon>
        <taxon>Ustilaginomycetes</taxon>
        <taxon>Ustilaginales</taxon>
        <taxon>Ustilaginaceae</taxon>
        <taxon>Pseudozyma</taxon>
    </lineage>
</organism>
<evidence type="ECO:0000313" key="2">
    <source>
        <dbReference type="EMBL" id="GAC92754.1"/>
    </source>
</evidence>
<dbReference type="PANTHER" id="PTHR31642">
    <property type="entry name" value="TRICHOTHECENE 3-O-ACETYLTRANSFERASE"/>
    <property type="match status" value="1"/>
</dbReference>
<dbReference type="AlphaFoldDB" id="R9NW74"/>
<dbReference type="Proteomes" id="UP000014071">
    <property type="component" value="Unassembled WGS sequence"/>
</dbReference>
<dbReference type="HOGENOM" id="CLU_551091_0_0_1"/>
<keyword evidence="3" id="KW-1185">Reference proteome</keyword>
<protein>
    <submittedName>
        <fullName evidence="2">Trichothecene 3-O-acetyltransferase</fullName>
    </submittedName>
</protein>
<dbReference type="Pfam" id="PF02458">
    <property type="entry name" value="Transferase"/>
    <property type="match status" value="1"/>
</dbReference>
<dbReference type="InterPro" id="IPR050317">
    <property type="entry name" value="Plant_Fungal_Acyltransferase"/>
</dbReference>
<dbReference type="GO" id="GO:0016747">
    <property type="term" value="F:acyltransferase activity, transferring groups other than amino-acyl groups"/>
    <property type="evidence" value="ECO:0007669"/>
    <property type="project" value="TreeGrafter"/>
</dbReference>
<keyword evidence="1 2" id="KW-0808">Transferase</keyword>
<proteinExistence type="predicted"/>
<evidence type="ECO:0000313" key="3">
    <source>
        <dbReference type="Proteomes" id="UP000014071"/>
    </source>
</evidence>
<sequence length="495" mass="54968">MVVPKEVPFDGQDLAMPRMAMHCTWFFLSSLQQSLKQVTLQELDAAFTSGMQLFLARFPAAAARTRHDKETTRWCLEYNDQGADLEVVQLERPLGNDWKGLDGKYDPAFAPRPVMIVDDDATVFSVKVTRFSCGSLALSTSTHHWLVDFVGYIDLMEQLSSCVAVFIQDPNARVDIGAGATSFDWSRDLLSYANQVEPEPIPSETWFAERGTPPQMTRTPSSCQYASLLFTPSSLDRLKRSCAEWALESTSDASTDRILPSKETWIGTNDALHALLWSAITDARSLDPLATTSLHTPLDGRRLLPTTSTRGKYIGNVHPAHVFPLSTDLVTTSPRSSLFHLAYLIRTRYLSITPGQMSSVIRHHNYTTSPQFGPGLLPKCTSMFGNDVTISNIARLPTVERLDFGSKLGRPYMQTVIGMVPVTLNGLTLDSADGTCFIVKAPAAWTSKEEVLHYQPKEGEEEEGSSGMLAFVGMRCQEMQKLLQNELLREFAIVL</sequence>
<dbReference type="STRING" id="1305764.R9NW74"/>
<gene>
    <name evidence="2" type="ORF">PHSY_000309</name>
</gene>
<dbReference type="OrthoDB" id="1862401at2759"/>
<dbReference type="PANTHER" id="PTHR31642:SF310">
    <property type="entry name" value="FATTY ALCOHOL:CAFFEOYL-COA ACYLTRANSFERASE"/>
    <property type="match status" value="1"/>
</dbReference>
<dbReference type="InterPro" id="IPR023213">
    <property type="entry name" value="CAT-like_dom_sf"/>
</dbReference>
<dbReference type="RefSeq" id="XP_012186341.1">
    <property type="nucleotide sequence ID" value="XM_012330951.1"/>
</dbReference>
<dbReference type="GeneID" id="24105620"/>
<evidence type="ECO:0000256" key="1">
    <source>
        <dbReference type="ARBA" id="ARBA00022679"/>
    </source>
</evidence>
<dbReference type="EMBL" id="DF238768">
    <property type="protein sequence ID" value="GAC92754.1"/>
    <property type="molecule type" value="Genomic_DNA"/>
</dbReference>
<accession>R9NW74</accession>
<dbReference type="eggNOG" id="ENOG502SA09">
    <property type="taxonomic scope" value="Eukaryota"/>
</dbReference>